<sequence>MMMTAIPPSRQVLTECVRTATAAPSLHNSQPWLFRIAGPTVEVYADPSRRLPVLDPDGREQLISVGAAIFNLRLAIRQAGYRCHSTAFPDRKKPDLVARVYAAGPAAATPAVEALSAAVPHRHTNRFPFAHTPVPDDVLDHLADAARREGATLTVATAAGRDTILRLAREAERWLRARPGYRAELARWSGGGVRHDGVPIWAVGPWDALEAVPMRDFAELMPLPRPTEKFEPYPTLLVLSTDGDDRTDWALAGQALQRVLLTATWQNLSTTPISQPVEVPDLRRRLTDPAGGRIAQLVLRVGHGKAVGVTPRRRLADVLLRSPEPAPRDRP</sequence>
<evidence type="ECO:0000313" key="1">
    <source>
        <dbReference type="EMBL" id="MBB4762923.1"/>
    </source>
</evidence>
<dbReference type="SUPFAM" id="SSF55469">
    <property type="entry name" value="FMN-dependent nitroreductase-like"/>
    <property type="match status" value="2"/>
</dbReference>
<dbReference type="AlphaFoldDB" id="A0A7W7MQ94"/>
<gene>
    <name evidence="1" type="ORF">BJ971_003479</name>
</gene>
<protein>
    <recommendedName>
        <fullName evidence="3">Nitroreductase</fullName>
    </recommendedName>
</protein>
<reference evidence="1 2" key="1">
    <citation type="submission" date="2020-08" db="EMBL/GenBank/DDBJ databases">
        <title>Sequencing the genomes of 1000 actinobacteria strains.</title>
        <authorList>
            <person name="Klenk H.-P."/>
        </authorList>
    </citation>
    <scope>NUCLEOTIDE SEQUENCE [LARGE SCALE GENOMIC DNA]</scope>
    <source>
        <strain evidence="1 2">DSM 43149</strain>
    </source>
</reference>
<accession>A0A7W7MQ94</accession>
<proteinExistence type="predicted"/>
<dbReference type="RefSeq" id="WP_239087188.1">
    <property type="nucleotide sequence ID" value="NZ_BOMK01000004.1"/>
</dbReference>
<dbReference type="InterPro" id="IPR050627">
    <property type="entry name" value="Nitroreductase/BluB"/>
</dbReference>
<dbReference type="PANTHER" id="PTHR23026">
    <property type="entry name" value="NADPH NITROREDUCTASE"/>
    <property type="match status" value="1"/>
</dbReference>
<dbReference type="InterPro" id="IPR000415">
    <property type="entry name" value="Nitroreductase-like"/>
</dbReference>
<organism evidence="1 2">
    <name type="scientific">Actinoplanes digitatis</name>
    <dbReference type="NCBI Taxonomy" id="1868"/>
    <lineage>
        <taxon>Bacteria</taxon>
        <taxon>Bacillati</taxon>
        <taxon>Actinomycetota</taxon>
        <taxon>Actinomycetes</taxon>
        <taxon>Micromonosporales</taxon>
        <taxon>Micromonosporaceae</taxon>
        <taxon>Actinoplanes</taxon>
    </lineage>
</organism>
<evidence type="ECO:0000313" key="2">
    <source>
        <dbReference type="Proteomes" id="UP000578112"/>
    </source>
</evidence>
<evidence type="ECO:0008006" key="3">
    <source>
        <dbReference type="Google" id="ProtNLM"/>
    </source>
</evidence>
<name>A0A7W7MQ94_9ACTN</name>
<dbReference type="Proteomes" id="UP000578112">
    <property type="component" value="Unassembled WGS sequence"/>
</dbReference>
<dbReference type="Gene3D" id="3.40.109.10">
    <property type="entry name" value="NADH Oxidase"/>
    <property type="match status" value="1"/>
</dbReference>
<dbReference type="PANTHER" id="PTHR23026:SF123">
    <property type="entry name" value="NAD(P)H NITROREDUCTASE RV3131-RELATED"/>
    <property type="match status" value="1"/>
</dbReference>
<keyword evidence="2" id="KW-1185">Reference proteome</keyword>
<dbReference type="NCBIfam" id="NF047509">
    <property type="entry name" value="Rv3131_FMN_oxido"/>
    <property type="match status" value="1"/>
</dbReference>
<comment type="caution">
    <text evidence="1">The sequence shown here is derived from an EMBL/GenBank/DDBJ whole genome shotgun (WGS) entry which is preliminary data.</text>
</comment>
<dbReference type="GO" id="GO:0016491">
    <property type="term" value="F:oxidoreductase activity"/>
    <property type="evidence" value="ECO:0007669"/>
    <property type="project" value="InterPro"/>
</dbReference>
<dbReference type="EMBL" id="JACHNH010000001">
    <property type="protein sequence ID" value="MBB4762923.1"/>
    <property type="molecule type" value="Genomic_DNA"/>
</dbReference>